<reference evidence="1 2" key="1">
    <citation type="submission" date="2017-09" db="EMBL/GenBank/DDBJ databases">
        <title>Large-scale bioinformatics analysis of Bacillus genomes uncovers conserved roles of natural products in bacterial physiology.</title>
        <authorList>
            <consortium name="Agbiome Team Llc"/>
            <person name="Bleich R.M."/>
            <person name="Grubbs K.J."/>
            <person name="Santa Maria K.C."/>
            <person name="Allen S.E."/>
            <person name="Farag S."/>
            <person name="Shank E.A."/>
            <person name="Bowers A."/>
        </authorList>
    </citation>
    <scope>NUCLEOTIDE SEQUENCE [LARGE SCALE GENOMIC DNA]</scope>
    <source>
        <strain evidence="1 2">AFS092789</strain>
    </source>
</reference>
<evidence type="ECO:0000313" key="1">
    <source>
        <dbReference type="EMBL" id="PDZ94223.1"/>
    </source>
</evidence>
<comment type="caution">
    <text evidence="1">The sequence shown here is derived from an EMBL/GenBank/DDBJ whole genome shotgun (WGS) entry which is preliminary data.</text>
</comment>
<dbReference type="EMBL" id="NVMX01000234">
    <property type="protein sequence ID" value="PDZ94223.1"/>
    <property type="molecule type" value="Genomic_DNA"/>
</dbReference>
<accession>A0A9X6SSS9</accession>
<organism evidence="1 2">
    <name type="scientific">Bacillus cereus</name>
    <dbReference type="NCBI Taxonomy" id="1396"/>
    <lineage>
        <taxon>Bacteria</taxon>
        <taxon>Bacillati</taxon>
        <taxon>Bacillota</taxon>
        <taxon>Bacilli</taxon>
        <taxon>Bacillales</taxon>
        <taxon>Bacillaceae</taxon>
        <taxon>Bacillus</taxon>
        <taxon>Bacillus cereus group</taxon>
    </lineage>
</organism>
<evidence type="ECO:0000313" key="2">
    <source>
        <dbReference type="Proteomes" id="UP000219922"/>
    </source>
</evidence>
<proteinExistence type="predicted"/>
<name>A0A9X6SSS9_BACCE</name>
<protein>
    <submittedName>
        <fullName evidence="1">Uncharacterized protein</fullName>
    </submittedName>
</protein>
<sequence>MKTKKMIIGVLTLGVTISYLTGCTQSYDKPVVVNAAELELNQEEQKKMQNLREFNQFSKGWDKGEIEKRNHFAENNFGFAMDDLLILALNKNIGTYEQFLLANTGTFVYTEESKEKSQKILKPIFDLKNELPKQFPESNPLSREWEYDDTLKLEHLEGQEYKYSQKIAYANEDGPDAKIIHFEISGTVFYNYVNLQPQFKEIKLKQLD</sequence>
<dbReference type="AlphaFoldDB" id="A0A9X6SSS9"/>
<gene>
    <name evidence="1" type="ORF">CON36_34940</name>
</gene>
<dbReference type="RefSeq" id="WP_098007193.1">
    <property type="nucleotide sequence ID" value="NZ_NUJB01000036.1"/>
</dbReference>
<dbReference type="Proteomes" id="UP000219922">
    <property type="component" value="Unassembled WGS sequence"/>
</dbReference>